<dbReference type="STRING" id="7375.A0A0L0CRE4"/>
<dbReference type="PANTHER" id="PTHR14131:SF5">
    <property type="entry name" value="ANOSMIN-1"/>
    <property type="match status" value="1"/>
</dbReference>
<dbReference type="PROSITE" id="PS50853">
    <property type="entry name" value="FN3"/>
    <property type="match status" value="1"/>
</dbReference>
<evidence type="ECO:0000313" key="5">
    <source>
        <dbReference type="Proteomes" id="UP000037069"/>
    </source>
</evidence>
<dbReference type="GO" id="GO:0030182">
    <property type="term" value="P:neuron differentiation"/>
    <property type="evidence" value="ECO:0007669"/>
    <property type="project" value="TreeGrafter"/>
</dbReference>
<accession>A0A0L0CRE4</accession>
<dbReference type="GO" id="GO:0005576">
    <property type="term" value="C:extracellular region"/>
    <property type="evidence" value="ECO:0007669"/>
    <property type="project" value="InterPro"/>
</dbReference>
<dbReference type="Proteomes" id="UP000037069">
    <property type="component" value="Unassembled WGS sequence"/>
</dbReference>
<dbReference type="Pfam" id="PF00041">
    <property type="entry name" value="fn3"/>
    <property type="match status" value="1"/>
</dbReference>
<dbReference type="CDD" id="cd00063">
    <property type="entry name" value="FN3"/>
    <property type="match status" value="2"/>
</dbReference>
<sequence>MINKILKFIIVTLWLLQLPLKVQTRHHNRNSGGGGGGGRFRSLQSQQLSNIDVRDKILELQCYAKCHETLRGNNIDYEPCLTKCQIDMIKAPRRGYCPAMQNAIFQNINVQPLQKLSCLDNCSYDFDCPEVQKCCNSACGPVCMQPIGVRDDSRLPPIPKILKCGLIPREQKVEITLESNSSYYFHVEVRYHIGSLLSPRKLGPWQYQAVQKLAEILDLNILLTTVAFYLRPGRWYQVRVAAINAYGFRGYSEPSQAFTLPNHPKPPKAPADLKVVSSHLNGKHVNIKIVWCASKSNLPIEKYKIIWSLYVNNVRDESLISNEAFVKDRHQFEIPNLLPDSSYYIQVQAMSINGKRRLKSDKHSILYNTTKSPTQAFSPLKCGKEHQLLRDGLSNAFNDDRYYTKNNLYNDGGGSSLTSLSSTSAISSISSSTTTFNINNNNSTYNSKAEKFDVKYRPNRKLGMLVIISGLFTRDEKIYELCPIETNCGEGEYNAIRVNKDSLVFSKLSYNTTYSFKPRSNSVTSDDNIKGITFTTPKCEIFRKGHPKANIKC</sequence>
<organism evidence="4 5">
    <name type="scientific">Lucilia cuprina</name>
    <name type="common">Green bottle fly</name>
    <name type="synonym">Australian sheep blowfly</name>
    <dbReference type="NCBI Taxonomy" id="7375"/>
    <lineage>
        <taxon>Eukaryota</taxon>
        <taxon>Metazoa</taxon>
        <taxon>Ecdysozoa</taxon>
        <taxon>Arthropoda</taxon>
        <taxon>Hexapoda</taxon>
        <taxon>Insecta</taxon>
        <taxon>Pterygota</taxon>
        <taxon>Neoptera</taxon>
        <taxon>Endopterygota</taxon>
        <taxon>Diptera</taxon>
        <taxon>Brachycera</taxon>
        <taxon>Muscomorpha</taxon>
        <taxon>Oestroidea</taxon>
        <taxon>Calliphoridae</taxon>
        <taxon>Luciliinae</taxon>
        <taxon>Lucilia</taxon>
    </lineage>
</organism>
<gene>
    <name evidence="4" type="ORF">FF38_09327</name>
</gene>
<evidence type="ECO:0008006" key="6">
    <source>
        <dbReference type="Google" id="ProtNLM"/>
    </source>
</evidence>
<evidence type="ECO:0000313" key="4">
    <source>
        <dbReference type="EMBL" id="KNC34817.1"/>
    </source>
</evidence>
<dbReference type="OMA" id="YIQVQAM"/>
<keyword evidence="1" id="KW-0732">Signal</keyword>
<feature type="domain" description="WAP" evidence="3">
    <location>
        <begin position="90"/>
        <end position="147"/>
    </location>
</feature>
<dbReference type="InterPro" id="IPR036645">
    <property type="entry name" value="Elafin-like_sf"/>
</dbReference>
<dbReference type="InterPro" id="IPR008197">
    <property type="entry name" value="WAP_dom"/>
</dbReference>
<reference evidence="4 5" key="1">
    <citation type="journal article" date="2015" name="Nat. Commun.">
        <title>Lucilia cuprina genome unlocks parasitic fly biology to underpin future interventions.</title>
        <authorList>
            <person name="Anstead C.A."/>
            <person name="Korhonen P.K."/>
            <person name="Young N.D."/>
            <person name="Hall R.S."/>
            <person name="Jex A.R."/>
            <person name="Murali S.C."/>
            <person name="Hughes D.S."/>
            <person name="Lee S.F."/>
            <person name="Perry T."/>
            <person name="Stroehlein A.J."/>
            <person name="Ansell B.R."/>
            <person name="Breugelmans B."/>
            <person name="Hofmann A."/>
            <person name="Qu J."/>
            <person name="Dugan S."/>
            <person name="Lee S.L."/>
            <person name="Chao H."/>
            <person name="Dinh H."/>
            <person name="Han Y."/>
            <person name="Doddapaneni H.V."/>
            <person name="Worley K.C."/>
            <person name="Muzny D.M."/>
            <person name="Ioannidis P."/>
            <person name="Waterhouse R.M."/>
            <person name="Zdobnov E.M."/>
            <person name="James P.J."/>
            <person name="Bagnall N.H."/>
            <person name="Kotze A.C."/>
            <person name="Gibbs R.A."/>
            <person name="Richards S."/>
            <person name="Batterham P."/>
            <person name="Gasser R.B."/>
        </authorList>
    </citation>
    <scope>NUCLEOTIDE SEQUENCE [LARGE SCALE GENOMIC DNA]</scope>
    <source>
        <strain evidence="4 5">LS</strain>
        <tissue evidence="4">Full body</tissue>
    </source>
</reference>
<dbReference type="SUPFAM" id="SSF49265">
    <property type="entry name" value="Fibronectin type III"/>
    <property type="match status" value="1"/>
</dbReference>
<dbReference type="SMART" id="SM00217">
    <property type="entry name" value="WAP"/>
    <property type="match status" value="1"/>
</dbReference>
<dbReference type="GO" id="GO:0030414">
    <property type="term" value="F:peptidase inhibitor activity"/>
    <property type="evidence" value="ECO:0007669"/>
    <property type="project" value="InterPro"/>
</dbReference>
<dbReference type="Gene3D" id="2.60.40.10">
    <property type="entry name" value="Immunoglobulins"/>
    <property type="match status" value="2"/>
</dbReference>
<dbReference type="InterPro" id="IPR036116">
    <property type="entry name" value="FN3_sf"/>
</dbReference>
<dbReference type="PANTHER" id="PTHR14131">
    <property type="entry name" value="ANOSMIN"/>
    <property type="match status" value="1"/>
</dbReference>
<dbReference type="SUPFAM" id="SSF57256">
    <property type="entry name" value="Elafin-like"/>
    <property type="match status" value="1"/>
</dbReference>
<dbReference type="EMBL" id="JRES01000028">
    <property type="protein sequence ID" value="KNC34817.1"/>
    <property type="molecule type" value="Genomic_DNA"/>
</dbReference>
<feature type="signal peptide" evidence="1">
    <location>
        <begin position="1"/>
        <end position="24"/>
    </location>
</feature>
<evidence type="ECO:0000259" key="2">
    <source>
        <dbReference type="PROSITE" id="PS50853"/>
    </source>
</evidence>
<evidence type="ECO:0000259" key="3">
    <source>
        <dbReference type="PROSITE" id="PS51390"/>
    </source>
</evidence>
<name>A0A0L0CRE4_LUCCU</name>
<keyword evidence="5" id="KW-1185">Reference proteome</keyword>
<dbReference type="InterPro" id="IPR003961">
    <property type="entry name" value="FN3_dom"/>
</dbReference>
<feature type="domain" description="Fibronectin type-III" evidence="2">
    <location>
        <begin position="269"/>
        <end position="373"/>
    </location>
</feature>
<dbReference type="SMART" id="SM00060">
    <property type="entry name" value="FN3"/>
    <property type="match status" value="2"/>
</dbReference>
<proteinExistence type="predicted"/>
<comment type="caution">
    <text evidence="4">The sequence shown here is derived from an EMBL/GenBank/DDBJ whole genome shotgun (WGS) entry which is preliminary data.</text>
</comment>
<dbReference type="InterPro" id="IPR013783">
    <property type="entry name" value="Ig-like_fold"/>
</dbReference>
<dbReference type="Gene3D" id="4.10.75.10">
    <property type="entry name" value="Elafin-like"/>
    <property type="match status" value="1"/>
</dbReference>
<dbReference type="AlphaFoldDB" id="A0A0L0CRE4"/>
<dbReference type="OrthoDB" id="9985779at2759"/>
<protein>
    <recommendedName>
        <fullName evidence="6">Anosmin-1</fullName>
    </recommendedName>
</protein>
<dbReference type="InterPro" id="IPR042447">
    <property type="entry name" value="Anosmin-1"/>
</dbReference>
<dbReference type="Pfam" id="PF00095">
    <property type="entry name" value="WAP"/>
    <property type="match status" value="1"/>
</dbReference>
<dbReference type="GO" id="GO:0009986">
    <property type="term" value="C:cell surface"/>
    <property type="evidence" value="ECO:0007669"/>
    <property type="project" value="TreeGrafter"/>
</dbReference>
<dbReference type="CDD" id="cd00199">
    <property type="entry name" value="WAP"/>
    <property type="match status" value="1"/>
</dbReference>
<evidence type="ECO:0000256" key="1">
    <source>
        <dbReference type="SAM" id="SignalP"/>
    </source>
</evidence>
<feature type="chain" id="PRO_5005536475" description="Anosmin-1" evidence="1">
    <location>
        <begin position="25"/>
        <end position="553"/>
    </location>
</feature>
<dbReference type="PROSITE" id="PS51390">
    <property type="entry name" value="WAP"/>
    <property type="match status" value="1"/>
</dbReference>